<dbReference type="InterPro" id="IPR000595">
    <property type="entry name" value="cNMP-bd_dom"/>
</dbReference>
<dbReference type="InterPro" id="IPR014710">
    <property type="entry name" value="RmlC-like_jellyroll"/>
</dbReference>
<sequence length="187" mass="21966">MRTLLNVIEGFQELDNETRELIKFYFVEEKFGKEEILLNHGTICDKIYFIKSGLLRRVCVENGEEIIKWIYTNNQFCTSLSSYFEQKPSSEIIVASDVTIVYSLSYKDELKLLDQPLFAKFHIKLLRLYLSKLNEFHHIFTHMTAQEKYVFLLQSFPEIVKKAKLKHIASFIGVSQETLSRIRASII</sequence>
<accession>A0ABR9TQS6</accession>
<name>A0ABR9TQS6_9FLAO</name>
<dbReference type="RefSeq" id="WP_194140786.1">
    <property type="nucleotide sequence ID" value="NZ_PRDM01000006.1"/>
</dbReference>
<dbReference type="SUPFAM" id="SSF51206">
    <property type="entry name" value="cAMP-binding domain-like"/>
    <property type="match status" value="1"/>
</dbReference>
<evidence type="ECO:0000259" key="1">
    <source>
        <dbReference type="Pfam" id="PF00027"/>
    </source>
</evidence>
<dbReference type="Pfam" id="PF00027">
    <property type="entry name" value="cNMP_binding"/>
    <property type="match status" value="1"/>
</dbReference>
<evidence type="ECO:0000313" key="2">
    <source>
        <dbReference type="EMBL" id="MBE8727626.1"/>
    </source>
</evidence>
<reference evidence="2 3" key="1">
    <citation type="submission" date="2018-07" db="EMBL/GenBank/DDBJ databases">
        <title>Genome assembly of strain KB82.</title>
        <authorList>
            <person name="Kukolya J."/>
            <person name="Horvath B."/>
            <person name="Nagy I."/>
            <person name="Toth A."/>
        </authorList>
    </citation>
    <scope>NUCLEOTIDE SEQUENCE [LARGE SCALE GENOMIC DNA]</scope>
    <source>
        <strain evidence="2 3">Kb82</strain>
    </source>
</reference>
<organism evidence="2 3">
    <name type="scientific">Flavobacterium hungaricum</name>
    <dbReference type="NCBI Taxonomy" id="2082725"/>
    <lineage>
        <taxon>Bacteria</taxon>
        <taxon>Pseudomonadati</taxon>
        <taxon>Bacteroidota</taxon>
        <taxon>Flavobacteriia</taxon>
        <taxon>Flavobacteriales</taxon>
        <taxon>Flavobacteriaceae</taxon>
        <taxon>Flavobacterium</taxon>
    </lineage>
</organism>
<dbReference type="InterPro" id="IPR018490">
    <property type="entry name" value="cNMP-bd_dom_sf"/>
</dbReference>
<gene>
    <name evidence="2" type="ORF">C4F50_22145</name>
</gene>
<dbReference type="CDD" id="cd00038">
    <property type="entry name" value="CAP_ED"/>
    <property type="match status" value="1"/>
</dbReference>
<evidence type="ECO:0000313" key="3">
    <source>
        <dbReference type="Proteomes" id="UP000640614"/>
    </source>
</evidence>
<comment type="caution">
    <text evidence="2">The sequence shown here is derived from an EMBL/GenBank/DDBJ whole genome shotgun (WGS) entry which is preliminary data.</text>
</comment>
<dbReference type="Gene3D" id="2.60.120.10">
    <property type="entry name" value="Jelly Rolls"/>
    <property type="match status" value="1"/>
</dbReference>
<protein>
    <submittedName>
        <fullName evidence="2">Crp/Fnr family transcriptional regulator</fullName>
    </submittedName>
</protein>
<feature type="domain" description="Cyclic nucleotide-binding" evidence="1">
    <location>
        <begin position="29"/>
        <end position="114"/>
    </location>
</feature>
<keyword evidence="3" id="KW-1185">Reference proteome</keyword>
<dbReference type="EMBL" id="PRDM01000006">
    <property type="protein sequence ID" value="MBE8727626.1"/>
    <property type="molecule type" value="Genomic_DNA"/>
</dbReference>
<proteinExistence type="predicted"/>
<dbReference type="Proteomes" id="UP000640614">
    <property type="component" value="Unassembled WGS sequence"/>
</dbReference>